<accession>A0A158KYZ2</accession>
<dbReference type="InterPro" id="IPR005467">
    <property type="entry name" value="His_kinase_dom"/>
</dbReference>
<evidence type="ECO:0000256" key="4">
    <source>
        <dbReference type="ARBA" id="ARBA00022741"/>
    </source>
</evidence>
<dbReference type="PANTHER" id="PTHR43065:SF46">
    <property type="entry name" value="C4-DICARBOXYLATE TRANSPORT SENSOR PROTEIN DCTB"/>
    <property type="match status" value="1"/>
</dbReference>
<reference evidence="12" key="1">
    <citation type="submission" date="2016-01" db="EMBL/GenBank/DDBJ databases">
        <authorList>
            <person name="Peeters C."/>
        </authorList>
    </citation>
    <scope>NUCLEOTIDE SEQUENCE [LARGE SCALE GENOMIC DNA]</scope>
    <source>
        <strain evidence="12">LMG 22937</strain>
    </source>
</reference>
<dbReference type="EMBL" id="FCOL02000195">
    <property type="protein sequence ID" value="SAL85810.1"/>
    <property type="molecule type" value="Genomic_DNA"/>
</dbReference>
<dbReference type="GO" id="GO:0004673">
    <property type="term" value="F:protein histidine kinase activity"/>
    <property type="evidence" value="ECO:0007669"/>
    <property type="project" value="UniProtKB-EC"/>
</dbReference>
<keyword evidence="9" id="KW-0472">Membrane</keyword>
<evidence type="ECO:0000259" key="10">
    <source>
        <dbReference type="PROSITE" id="PS50109"/>
    </source>
</evidence>
<evidence type="ECO:0000256" key="5">
    <source>
        <dbReference type="ARBA" id="ARBA00022777"/>
    </source>
</evidence>
<evidence type="ECO:0000256" key="7">
    <source>
        <dbReference type="ARBA" id="ARBA00023012"/>
    </source>
</evidence>
<dbReference type="Pfam" id="PF02518">
    <property type="entry name" value="HATPase_c"/>
    <property type="match status" value="1"/>
</dbReference>
<keyword evidence="13" id="KW-1185">Reference proteome</keyword>
<feature type="domain" description="Response regulatory" evidence="11">
    <location>
        <begin position="592"/>
        <end position="705"/>
    </location>
</feature>
<sequence>MPSRNFAATRRVLVIVLISSILVPLLCMAGYGYFDYQRRIADALNIVDRLTRVAQEHALKIADLNNEIETRTLDLLGDSDDLKIRGDEGRVYSRLNAIASDYPQLAAISVFGRNGDLLASSRFFPAPQVSVSGREDFRAARAYAPKPYFSLPLSGTVIQSDVFTMNMARVTKEGDFLGVVSIAVRRQYFSDFYRDLTADNPALLVGLYRLDGNILARLPDISASNNPAPNVPFATTLARAVRAGRLNIISTVDGVERILSFRRVGDYPLYVASGYATTAILKEWRSHFIVLASLSLVPCLGLWSLILFSLRQLRTEQAAWEHWRDEWIKRESAEASSRQLRRMGALGNLVASVAHDFNNLLMVVSANVELATRKNCTNVHREVAAVKRATVGAEGLARRLMSVARKQPLKLEFLDLPAWLPSATNIIQTALTEKIEFRLHVTPDTWRVKVDVTELESAIMNIAVNARDAMPDGGVFSVQCRNISITRAEKALPVGEYVMIALSDNGHGMSPSAKQHAFEPLFTTKAHGAGTGLGLAQVIATCEQSGGTAKLESEPGEGTTLFLYLPRYSGMEVTEEPPLPGPVPAATPASDHVLIVQDNEEVAAGLCAVLEVLGCTARHERTADEALDVLVSGAVFDFILSDVQMPGKMSGIDLAEKVKSMWPAQKFALMTGYANELERAKLGGIIILAKPFNIDELRALLSSSGK</sequence>
<gene>
    <name evidence="12" type="ORF">AWB67_07040</name>
</gene>
<dbReference type="OrthoDB" id="5389366at2"/>
<evidence type="ECO:0000256" key="6">
    <source>
        <dbReference type="ARBA" id="ARBA00022840"/>
    </source>
</evidence>
<protein>
    <recommendedName>
        <fullName evidence="2">histidine kinase</fullName>
        <ecNumber evidence="2">2.7.13.3</ecNumber>
    </recommendedName>
</protein>
<dbReference type="InterPro" id="IPR011006">
    <property type="entry name" value="CheY-like_superfamily"/>
</dbReference>
<evidence type="ECO:0000256" key="8">
    <source>
        <dbReference type="PROSITE-ProRule" id="PRU00169"/>
    </source>
</evidence>
<dbReference type="Proteomes" id="UP000054925">
    <property type="component" value="Unassembled WGS sequence"/>
</dbReference>
<keyword evidence="6" id="KW-0067">ATP-binding</keyword>
<comment type="caution">
    <text evidence="12">The sequence shown here is derived from an EMBL/GenBank/DDBJ whole genome shotgun (WGS) entry which is preliminary data.</text>
</comment>
<comment type="catalytic activity">
    <reaction evidence="1">
        <text>ATP + protein L-histidine = ADP + protein N-phospho-L-histidine.</text>
        <dbReference type="EC" id="2.7.13.3"/>
    </reaction>
</comment>
<dbReference type="PANTHER" id="PTHR43065">
    <property type="entry name" value="SENSOR HISTIDINE KINASE"/>
    <property type="match status" value="1"/>
</dbReference>
<dbReference type="RefSeq" id="WP_087660507.1">
    <property type="nucleotide sequence ID" value="NZ_FCOL02000195.1"/>
</dbReference>
<dbReference type="InterPro" id="IPR004358">
    <property type="entry name" value="Sig_transdc_His_kin-like_C"/>
</dbReference>
<dbReference type="InterPro" id="IPR001789">
    <property type="entry name" value="Sig_transdc_resp-reg_receiver"/>
</dbReference>
<dbReference type="Gene3D" id="3.30.450.20">
    <property type="entry name" value="PAS domain"/>
    <property type="match status" value="2"/>
</dbReference>
<dbReference type="CDD" id="cd12914">
    <property type="entry name" value="PDC1_DGC_like"/>
    <property type="match status" value="1"/>
</dbReference>
<evidence type="ECO:0000313" key="13">
    <source>
        <dbReference type="Proteomes" id="UP000054925"/>
    </source>
</evidence>
<evidence type="ECO:0000256" key="3">
    <source>
        <dbReference type="ARBA" id="ARBA00022679"/>
    </source>
</evidence>
<keyword evidence="7" id="KW-0902">Two-component regulatory system</keyword>
<dbReference type="Pfam" id="PF00072">
    <property type="entry name" value="Response_reg"/>
    <property type="match status" value="1"/>
</dbReference>
<keyword evidence="9" id="KW-1133">Transmembrane helix</keyword>
<dbReference type="PRINTS" id="PR00344">
    <property type="entry name" value="BCTRLSENSOR"/>
</dbReference>
<evidence type="ECO:0000259" key="11">
    <source>
        <dbReference type="PROSITE" id="PS50110"/>
    </source>
</evidence>
<dbReference type="InterPro" id="IPR036890">
    <property type="entry name" value="HATPase_C_sf"/>
</dbReference>
<keyword evidence="5 12" id="KW-0418">Kinase</keyword>
<dbReference type="PROSITE" id="PS50110">
    <property type="entry name" value="RESPONSE_REGULATORY"/>
    <property type="match status" value="1"/>
</dbReference>
<dbReference type="EC" id="2.7.13.3" evidence="2"/>
<keyword evidence="9" id="KW-0812">Transmembrane</keyword>
<feature type="domain" description="Histidine kinase" evidence="10">
    <location>
        <begin position="352"/>
        <end position="569"/>
    </location>
</feature>
<feature type="transmembrane region" description="Helical" evidence="9">
    <location>
        <begin position="12"/>
        <end position="34"/>
    </location>
</feature>
<evidence type="ECO:0000256" key="1">
    <source>
        <dbReference type="ARBA" id="ARBA00000085"/>
    </source>
</evidence>
<organism evidence="12 13">
    <name type="scientific">Caballeronia terrestris</name>
    <dbReference type="NCBI Taxonomy" id="1226301"/>
    <lineage>
        <taxon>Bacteria</taxon>
        <taxon>Pseudomonadati</taxon>
        <taxon>Pseudomonadota</taxon>
        <taxon>Betaproteobacteria</taxon>
        <taxon>Burkholderiales</taxon>
        <taxon>Burkholderiaceae</taxon>
        <taxon>Caballeronia</taxon>
    </lineage>
</organism>
<dbReference type="SMART" id="SM00448">
    <property type="entry name" value="REC"/>
    <property type="match status" value="1"/>
</dbReference>
<dbReference type="SUPFAM" id="SSF55874">
    <property type="entry name" value="ATPase domain of HSP90 chaperone/DNA topoisomerase II/histidine kinase"/>
    <property type="match status" value="1"/>
</dbReference>
<name>A0A158KYZ2_9BURK</name>
<keyword evidence="3" id="KW-0808">Transferase</keyword>
<dbReference type="PROSITE" id="PS50109">
    <property type="entry name" value="HIS_KIN"/>
    <property type="match status" value="1"/>
</dbReference>
<keyword evidence="8" id="KW-0597">Phosphoprotein</keyword>
<evidence type="ECO:0000313" key="12">
    <source>
        <dbReference type="EMBL" id="SAL85810.1"/>
    </source>
</evidence>
<dbReference type="GO" id="GO:0005524">
    <property type="term" value="F:ATP binding"/>
    <property type="evidence" value="ECO:0007669"/>
    <property type="project" value="UniProtKB-KW"/>
</dbReference>
<keyword evidence="4" id="KW-0547">Nucleotide-binding</keyword>
<proteinExistence type="predicted"/>
<dbReference type="AlphaFoldDB" id="A0A158KYZ2"/>
<feature type="modified residue" description="4-aspartylphosphate" evidence="8">
    <location>
        <position position="642"/>
    </location>
</feature>
<dbReference type="Gene3D" id="3.30.565.10">
    <property type="entry name" value="Histidine kinase-like ATPase, C-terminal domain"/>
    <property type="match status" value="1"/>
</dbReference>
<dbReference type="SUPFAM" id="SSF52172">
    <property type="entry name" value="CheY-like"/>
    <property type="match status" value="1"/>
</dbReference>
<dbReference type="GO" id="GO:0000160">
    <property type="term" value="P:phosphorelay signal transduction system"/>
    <property type="evidence" value="ECO:0007669"/>
    <property type="project" value="UniProtKB-KW"/>
</dbReference>
<dbReference type="InterPro" id="IPR003594">
    <property type="entry name" value="HATPase_dom"/>
</dbReference>
<dbReference type="SMART" id="SM00387">
    <property type="entry name" value="HATPase_c"/>
    <property type="match status" value="1"/>
</dbReference>
<dbReference type="Gene3D" id="1.10.287.130">
    <property type="match status" value="1"/>
</dbReference>
<evidence type="ECO:0000256" key="2">
    <source>
        <dbReference type="ARBA" id="ARBA00012438"/>
    </source>
</evidence>
<dbReference type="Gene3D" id="3.40.50.2300">
    <property type="match status" value="1"/>
</dbReference>
<evidence type="ECO:0000256" key="9">
    <source>
        <dbReference type="SAM" id="Phobius"/>
    </source>
</evidence>
<dbReference type="CDD" id="cd12915">
    <property type="entry name" value="PDC2_DGC_like"/>
    <property type="match status" value="1"/>
</dbReference>